<dbReference type="PANTHER" id="PTHR48129">
    <property type="entry name" value="60S RIBOSOMAL PROTEIN L37A"/>
    <property type="match status" value="1"/>
</dbReference>
<dbReference type="InterPro" id="IPR002674">
    <property type="entry name" value="Ribosomal_eL43"/>
</dbReference>
<feature type="region of interest" description="Disordered" evidence="5">
    <location>
        <begin position="1"/>
        <end position="21"/>
    </location>
</feature>
<evidence type="ECO:0000256" key="3">
    <source>
        <dbReference type="ARBA" id="ARBA00023274"/>
    </source>
</evidence>
<keyword evidence="7" id="KW-1185">Reference proteome</keyword>
<dbReference type="GeneID" id="97547469"/>
<gene>
    <name evidence="4" type="primary">rpl37ae</name>
    <name evidence="6" type="ORF">DK846_16070</name>
</gene>
<keyword evidence="4" id="KW-0863">Zinc-finger</keyword>
<dbReference type="GO" id="GO:0006412">
    <property type="term" value="P:translation"/>
    <property type="evidence" value="ECO:0007669"/>
    <property type="project" value="UniProtKB-UniRule"/>
</dbReference>
<evidence type="ECO:0000256" key="4">
    <source>
        <dbReference type="HAMAP-Rule" id="MF_00327"/>
    </source>
</evidence>
<dbReference type="RefSeq" id="WP_109970012.1">
    <property type="nucleotide sequence ID" value="NZ_CP176093.1"/>
</dbReference>
<feature type="binding site" evidence="4">
    <location>
        <position position="44"/>
    </location>
    <ligand>
        <name>Zn(2+)</name>
        <dbReference type="ChEBI" id="CHEBI:29105"/>
    </ligand>
</feature>
<comment type="subunit">
    <text evidence="4">Part of the 50S ribosomal subunit.</text>
</comment>
<reference evidence="6 7" key="1">
    <citation type="submission" date="2018-05" db="EMBL/GenBank/DDBJ databases">
        <title>Draft genome of Methanospirillum lacunae Ki8-1.</title>
        <authorList>
            <person name="Dueholm M.S."/>
            <person name="Nielsen P.H."/>
            <person name="Bakmann L.F."/>
            <person name="Otzen D.E."/>
        </authorList>
    </citation>
    <scope>NUCLEOTIDE SEQUENCE [LARGE SCALE GENOMIC DNA]</scope>
    <source>
        <strain evidence="6 7">Ki8-1</strain>
    </source>
</reference>
<comment type="cofactor">
    <cofactor evidence="4">
        <name>Zn(2+)</name>
        <dbReference type="ChEBI" id="CHEBI:29105"/>
    </cofactor>
    <text evidence="4">Binds 1 zinc ion per subunit.</text>
</comment>
<dbReference type="GO" id="GO:1990904">
    <property type="term" value="C:ribonucleoprotein complex"/>
    <property type="evidence" value="ECO:0007669"/>
    <property type="project" value="UniProtKB-KW"/>
</dbReference>
<keyword evidence="2 4" id="KW-0689">Ribosomal protein</keyword>
<protein>
    <recommendedName>
        <fullName evidence="4">Large ribosomal subunit protein eL43</fullName>
    </recommendedName>
</protein>
<keyword evidence="4" id="KW-0699">rRNA-binding</keyword>
<dbReference type="Gene3D" id="2.20.25.30">
    <property type="match status" value="1"/>
</dbReference>
<feature type="binding site" evidence="4">
    <location>
        <position position="65"/>
    </location>
    <ligand>
        <name>Zn(2+)</name>
        <dbReference type="ChEBI" id="CHEBI:29105"/>
    </ligand>
</feature>
<keyword evidence="3 4" id="KW-0687">Ribonucleoprotein</keyword>
<feature type="zinc finger region" description="C4-type" evidence="4">
    <location>
        <begin position="44"/>
        <end position="65"/>
    </location>
</feature>
<dbReference type="GO" id="GO:0005840">
    <property type="term" value="C:ribosome"/>
    <property type="evidence" value="ECO:0007669"/>
    <property type="project" value="UniProtKB-KW"/>
</dbReference>
<dbReference type="Proteomes" id="UP000245657">
    <property type="component" value="Unassembled WGS sequence"/>
</dbReference>
<keyword evidence="4" id="KW-0479">Metal-binding</keyword>
<dbReference type="Pfam" id="PF01780">
    <property type="entry name" value="Ribosomal_L37ae"/>
    <property type="match status" value="1"/>
</dbReference>
<comment type="similarity">
    <text evidence="4">Belongs to the eukaryotic ribosomal protein eL43 family. Putative zinc-binding subfamily.</text>
</comment>
<accession>A0A2V2N1B4</accession>
<dbReference type="InterPro" id="IPR011331">
    <property type="entry name" value="Ribosomal_eL37/eL43"/>
</dbReference>
<evidence type="ECO:0000313" key="7">
    <source>
        <dbReference type="Proteomes" id="UP000245657"/>
    </source>
</evidence>
<dbReference type="InterPro" id="IPR011332">
    <property type="entry name" value="Ribosomal_zn-bd"/>
</dbReference>
<name>A0A2V2N1B4_9EURY</name>
<dbReference type="GO" id="GO:0008270">
    <property type="term" value="F:zinc ion binding"/>
    <property type="evidence" value="ECO:0007669"/>
    <property type="project" value="UniProtKB-UniRule"/>
</dbReference>
<dbReference type="GO" id="GO:0003735">
    <property type="term" value="F:structural constituent of ribosome"/>
    <property type="evidence" value="ECO:0007669"/>
    <property type="project" value="InterPro"/>
</dbReference>
<dbReference type="InterPro" id="IPR050522">
    <property type="entry name" value="Ribosomal_protein_eL43"/>
</dbReference>
<dbReference type="AlphaFoldDB" id="A0A2V2N1B4"/>
<dbReference type="GO" id="GO:0070180">
    <property type="term" value="F:large ribosomal subunit rRNA binding"/>
    <property type="evidence" value="ECO:0007669"/>
    <property type="project" value="UniProtKB-UniRule"/>
</dbReference>
<evidence type="ECO:0000256" key="5">
    <source>
        <dbReference type="SAM" id="MobiDB-lite"/>
    </source>
</evidence>
<dbReference type="NCBIfam" id="NF003058">
    <property type="entry name" value="PRK03976.1"/>
    <property type="match status" value="1"/>
</dbReference>
<evidence type="ECO:0000256" key="2">
    <source>
        <dbReference type="ARBA" id="ARBA00022980"/>
    </source>
</evidence>
<feature type="binding site" evidence="4">
    <location>
        <position position="47"/>
    </location>
    <ligand>
        <name>Zn(2+)</name>
        <dbReference type="ChEBI" id="CHEBI:29105"/>
    </ligand>
</feature>
<dbReference type="OrthoDB" id="372011at2157"/>
<evidence type="ECO:0000256" key="1">
    <source>
        <dbReference type="ARBA" id="ARBA00022884"/>
    </source>
</evidence>
<sequence length="95" mass="10585">MGSVKTKAKGRVSGSTGRFGPRYGRFIRKRVREIEVISKATHTCPRCDNISVRRVGTGIWECKKCQFKYAGGAYVPVTPNLKIALRAIERTVKEG</sequence>
<keyword evidence="1 4" id="KW-0694">RNA-binding</keyword>
<dbReference type="NCBIfam" id="TIGR00280">
    <property type="entry name" value="eL43_euk_arch"/>
    <property type="match status" value="1"/>
</dbReference>
<proteinExistence type="inferred from homology"/>
<feature type="compositionally biased region" description="Basic residues" evidence="5">
    <location>
        <begin position="1"/>
        <end position="10"/>
    </location>
</feature>
<comment type="function">
    <text evidence="4">Binds to the 23S rRNA.</text>
</comment>
<organism evidence="6 7">
    <name type="scientific">Methanospirillum lacunae</name>
    <dbReference type="NCBI Taxonomy" id="668570"/>
    <lineage>
        <taxon>Archaea</taxon>
        <taxon>Methanobacteriati</taxon>
        <taxon>Methanobacteriota</taxon>
        <taxon>Stenosarchaea group</taxon>
        <taxon>Methanomicrobia</taxon>
        <taxon>Methanomicrobiales</taxon>
        <taxon>Methanospirillaceae</taxon>
        <taxon>Methanospirillum</taxon>
    </lineage>
</organism>
<evidence type="ECO:0000313" key="6">
    <source>
        <dbReference type="EMBL" id="PWR69947.1"/>
    </source>
</evidence>
<feature type="binding site" evidence="4">
    <location>
        <position position="62"/>
    </location>
    <ligand>
        <name>Zn(2+)</name>
        <dbReference type="ChEBI" id="CHEBI:29105"/>
    </ligand>
</feature>
<dbReference type="SUPFAM" id="SSF57829">
    <property type="entry name" value="Zn-binding ribosomal proteins"/>
    <property type="match status" value="1"/>
</dbReference>
<keyword evidence="4" id="KW-0862">Zinc</keyword>
<dbReference type="HAMAP" id="MF_00327">
    <property type="entry name" value="Ribosomal_eL43"/>
    <property type="match status" value="1"/>
</dbReference>
<comment type="caution">
    <text evidence="6">The sequence shown here is derived from an EMBL/GenBank/DDBJ whole genome shotgun (WGS) entry which is preliminary data.</text>
</comment>
<dbReference type="EMBL" id="QGMY01000017">
    <property type="protein sequence ID" value="PWR69947.1"/>
    <property type="molecule type" value="Genomic_DNA"/>
</dbReference>
<dbReference type="PANTHER" id="PTHR48129:SF1">
    <property type="entry name" value="LARGE RIBOSOMAL SUBUNIT PROTEIN EL43"/>
    <property type="match status" value="1"/>
</dbReference>